<evidence type="ECO:0000259" key="6">
    <source>
        <dbReference type="Pfam" id="PF03372"/>
    </source>
</evidence>
<dbReference type="SUPFAM" id="SSF56219">
    <property type="entry name" value="DNase I-like"/>
    <property type="match status" value="1"/>
</dbReference>
<evidence type="ECO:0000313" key="7">
    <source>
        <dbReference type="EMBL" id="MBU2711523.1"/>
    </source>
</evidence>
<dbReference type="Proteomes" id="UP000690515">
    <property type="component" value="Unassembled WGS sequence"/>
</dbReference>
<dbReference type="InterPro" id="IPR004808">
    <property type="entry name" value="AP_endonuc_1"/>
</dbReference>
<gene>
    <name evidence="7" type="primary">xthA</name>
    <name evidence="7" type="ORF">KCG35_10670</name>
</gene>
<dbReference type="PANTHER" id="PTHR43250">
    <property type="entry name" value="EXODEOXYRIBONUCLEASE III"/>
    <property type="match status" value="1"/>
</dbReference>
<evidence type="ECO:0000313" key="8">
    <source>
        <dbReference type="Proteomes" id="UP000690515"/>
    </source>
</evidence>
<dbReference type="NCBIfam" id="NF008733">
    <property type="entry name" value="PRK11756.1"/>
    <property type="match status" value="1"/>
</dbReference>
<name>A0ABS5ZCC5_9GAMM</name>
<evidence type="ECO:0000256" key="5">
    <source>
        <dbReference type="ARBA" id="ARBA00022842"/>
    </source>
</evidence>
<keyword evidence="3" id="KW-0479">Metal-binding</keyword>
<dbReference type="InterPro" id="IPR020847">
    <property type="entry name" value="AP_endonuclease_F1_BS"/>
</dbReference>
<dbReference type="GO" id="GO:0008311">
    <property type="term" value="F:double-stranded DNA 3'-5' DNA exonuclease activity"/>
    <property type="evidence" value="ECO:0007669"/>
    <property type="project" value="UniProtKB-EC"/>
</dbReference>
<dbReference type="RefSeq" id="WP_215819684.1">
    <property type="nucleotide sequence ID" value="NZ_JAGSOY010000021.1"/>
</dbReference>
<evidence type="ECO:0000256" key="2">
    <source>
        <dbReference type="ARBA" id="ARBA00007092"/>
    </source>
</evidence>
<dbReference type="EC" id="3.1.11.2" evidence="7"/>
<dbReference type="NCBIfam" id="TIGR00195">
    <property type="entry name" value="exoDNase_III"/>
    <property type="match status" value="1"/>
</dbReference>
<proteinExistence type="inferred from homology"/>
<dbReference type="PANTHER" id="PTHR43250:SF2">
    <property type="entry name" value="EXODEOXYRIBONUCLEASE III"/>
    <property type="match status" value="1"/>
</dbReference>
<dbReference type="InterPro" id="IPR037493">
    <property type="entry name" value="ExoIII-like"/>
</dbReference>
<dbReference type="Gene3D" id="3.60.10.10">
    <property type="entry name" value="Endonuclease/exonuclease/phosphatase"/>
    <property type="match status" value="1"/>
</dbReference>
<keyword evidence="8" id="KW-1185">Reference proteome</keyword>
<dbReference type="CDD" id="cd09086">
    <property type="entry name" value="ExoIII-like_AP-endo"/>
    <property type="match status" value="1"/>
</dbReference>
<evidence type="ECO:0000256" key="3">
    <source>
        <dbReference type="ARBA" id="ARBA00022723"/>
    </source>
</evidence>
<evidence type="ECO:0000256" key="4">
    <source>
        <dbReference type="ARBA" id="ARBA00022801"/>
    </source>
</evidence>
<dbReference type="PROSITE" id="PS00726">
    <property type="entry name" value="AP_NUCLEASE_F1_1"/>
    <property type="match status" value="1"/>
</dbReference>
<protein>
    <submittedName>
        <fullName evidence="7">Exodeoxyribonuclease III</fullName>
        <ecNumber evidence="7">3.1.11.2</ecNumber>
    </submittedName>
</protein>
<keyword evidence="5" id="KW-0460">Magnesium</keyword>
<comment type="caution">
    <text evidence="7">The sequence shown here is derived from an EMBL/GenBank/DDBJ whole genome shotgun (WGS) entry which is preliminary data.</text>
</comment>
<dbReference type="Pfam" id="PF03372">
    <property type="entry name" value="Exo_endo_phos"/>
    <property type="match status" value="1"/>
</dbReference>
<accession>A0ABS5ZCC5</accession>
<comment type="similarity">
    <text evidence="2">Belongs to the DNA repair enzymes AP/ExoA family.</text>
</comment>
<dbReference type="NCBIfam" id="TIGR00633">
    <property type="entry name" value="xth"/>
    <property type="match status" value="1"/>
</dbReference>
<reference evidence="7 8" key="1">
    <citation type="submission" date="2021-04" db="EMBL/GenBank/DDBJ databases">
        <authorList>
            <person name="Pira H."/>
            <person name="Risdian C."/>
            <person name="Wink J."/>
        </authorList>
    </citation>
    <scope>NUCLEOTIDE SEQUENCE [LARGE SCALE GENOMIC DNA]</scope>
    <source>
        <strain evidence="7 8">WH53</strain>
    </source>
</reference>
<organism evidence="7 8">
    <name type="scientific">Zooshikella harenae</name>
    <dbReference type="NCBI Taxonomy" id="2827238"/>
    <lineage>
        <taxon>Bacteria</taxon>
        <taxon>Pseudomonadati</taxon>
        <taxon>Pseudomonadota</taxon>
        <taxon>Gammaproteobacteria</taxon>
        <taxon>Oceanospirillales</taxon>
        <taxon>Zooshikellaceae</taxon>
        <taxon>Zooshikella</taxon>
    </lineage>
</organism>
<evidence type="ECO:0000256" key="1">
    <source>
        <dbReference type="ARBA" id="ARBA00001946"/>
    </source>
</evidence>
<comment type="cofactor">
    <cofactor evidence="1">
        <name>Mg(2+)</name>
        <dbReference type="ChEBI" id="CHEBI:18420"/>
    </cofactor>
</comment>
<keyword evidence="4 7" id="KW-0378">Hydrolase</keyword>
<sequence length="279" mass="31921">MRIISFNCNGIRARLHQINSLLATYQPDVLALQEIKVADELFPVSEIEAQGYQVVYFGQKGHYGVALISKLTAQDVQYGFNESLLTSMSSDTPNDERRLISASFNTPAGHSLRLINGYFPQGESREHPSKFPNKRAFYQALQHMLQQQHQPQDFLVVVGDMNVAPLDLDIGIGADNAKRWLRTGKCCFLPEEREWLQQVISWGLNDCYRHLHPNTDDRFSWFDYRSKGFEREPKRGLRIDLILATSPLLSQLTQCQIDYDTRAMSKPSDHCPVIADFNI</sequence>
<dbReference type="PROSITE" id="PS51435">
    <property type="entry name" value="AP_NUCLEASE_F1_4"/>
    <property type="match status" value="1"/>
</dbReference>
<dbReference type="InterPro" id="IPR036691">
    <property type="entry name" value="Endo/exonu/phosph_ase_sf"/>
</dbReference>
<feature type="domain" description="Endonuclease/exonuclease/phosphatase" evidence="6">
    <location>
        <begin position="4"/>
        <end position="270"/>
    </location>
</feature>
<dbReference type="InterPro" id="IPR005135">
    <property type="entry name" value="Endo/exonuclease/phosphatase"/>
</dbReference>
<dbReference type="EMBL" id="JAGSOY010000021">
    <property type="protein sequence ID" value="MBU2711523.1"/>
    <property type="molecule type" value="Genomic_DNA"/>
</dbReference>